<feature type="domain" description="Fibronectin type-III" evidence="1">
    <location>
        <begin position="549"/>
        <end position="638"/>
    </location>
</feature>
<dbReference type="InterPro" id="IPR013783">
    <property type="entry name" value="Ig-like_fold"/>
</dbReference>
<dbReference type="STRING" id="768671.ThimaDRAFT_1954"/>
<name>F9UAR8_9GAMM</name>
<gene>
    <name evidence="2" type="ORF">ThimaDRAFT_1954</name>
</gene>
<dbReference type="InterPro" id="IPR036278">
    <property type="entry name" value="Sialidase_sf"/>
</dbReference>
<accession>F9UAR8</accession>
<evidence type="ECO:0000313" key="2">
    <source>
        <dbReference type="EMBL" id="EGV18536.1"/>
    </source>
</evidence>
<evidence type="ECO:0000259" key="1">
    <source>
        <dbReference type="PROSITE" id="PS50853"/>
    </source>
</evidence>
<dbReference type="EMBL" id="AFWV01000006">
    <property type="protein sequence ID" value="EGV18536.1"/>
    <property type="molecule type" value="Genomic_DNA"/>
</dbReference>
<dbReference type="eggNOG" id="COG4733">
    <property type="taxonomic scope" value="Bacteria"/>
</dbReference>
<dbReference type="SUPFAM" id="SSF50939">
    <property type="entry name" value="Sialidases"/>
    <property type="match status" value="1"/>
</dbReference>
<reference evidence="2 3" key="1">
    <citation type="submission" date="2011-06" db="EMBL/GenBank/DDBJ databases">
        <title>The draft genome of Thiocapsa marina 5811.</title>
        <authorList>
            <consortium name="US DOE Joint Genome Institute (JGI-PGF)"/>
            <person name="Lucas S."/>
            <person name="Han J."/>
            <person name="Cheng J.-F."/>
            <person name="Goodwin L."/>
            <person name="Pitluck S."/>
            <person name="Peters L."/>
            <person name="Land M.L."/>
            <person name="Hauser L."/>
            <person name="Vogl K."/>
            <person name="Liu Z."/>
            <person name="Imhoff J."/>
            <person name="Thiel V."/>
            <person name="Frigaard N.-U."/>
            <person name="Bryant D."/>
            <person name="Woyke T.J."/>
        </authorList>
    </citation>
    <scope>NUCLEOTIDE SEQUENCE [LARGE SCALE GENOMIC DNA]</scope>
    <source>
        <strain evidence="2 3">5811</strain>
    </source>
</reference>
<protein>
    <submittedName>
        <fullName evidence="2">Fibronectin type III domain protein</fullName>
    </submittedName>
</protein>
<dbReference type="InterPro" id="IPR036116">
    <property type="entry name" value="FN3_sf"/>
</dbReference>
<dbReference type="CDD" id="cd00063">
    <property type="entry name" value="FN3"/>
    <property type="match status" value="1"/>
</dbReference>
<dbReference type="SMART" id="SM00060">
    <property type="entry name" value="FN3"/>
    <property type="match status" value="1"/>
</dbReference>
<dbReference type="PROSITE" id="PS50853">
    <property type="entry name" value="FN3"/>
    <property type="match status" value="1"/>
</dbReference>
<dbReference type="RefSeq" id="WP_007192830.1">
    <property type="nucleotide sequence ID" value="NZ_AFWV01000006.1"/>
</dbReference>
<evidence type="ECO:0000313" key="3">
    <source>
        <dbReference type="Proteomes" id="UP000005459"/>
    </source>
</evidence>
<dbReference type="OrthoDB" id="5482597at2"/>
<dbReference type="AlphaFoldDB" id="F9UAR8"/>
<dbReference type="InterPro" id="IPR018247">
    <property type="entry name" value="EF_Hand_1_Ca_BS"/>
</dbReference>
<dbReference type="PROSITE" id="PS00018">
    <property type="entry name" value="EF_HAND_1"/>
    <property type="match status" value="1"/>
</dbReference>
<proteinExistence type="predicted"/>
<dbReference type="PATRIC" id="fig|768671.3.peg.2070"/>
<dbReference type="SUPFAM" id="SSF49265">
    <property type="entry name" value="Fibronectin type III"/>
    <property type="match status" value="1"/>
</dbReference>
<organism evidence="2 3">
    <name type="scientific">Thiocapsa marina 5811</name>
    <dbReference type="NCBI Taxonomy" id="768671"/>
    <lineage>
        <taxon>Bacteria</taxon>
        <taxon>Pseudomonadati</taxon>
        <taxon>Pseudomonadota</taxon>
        <taxon>Gammaproteobacteria</taxon>
        <taxon>Chromatiales</taxon>
        <taxon>Chromatiaceae</taxon>
        <taxon>Thiocapsa</taxon>
    </lineage>
</organism>
<dbReference type="InterPro" id="IPR003961">
    <property type="entry name" value="FN3_dom"/>
</dbReference>
<dbReference type="Gene3D" id="2.60.40.10">
    <property type="entry name" value="Immunoglobulins"/>
    <property type="match status" value="1"/>
</dbReference>
<sequence>MKATPRARLSRLPIHRLPRQEPSMVGLAVLALMAVMPSAQGADPTITAESQEIVSEYSWGYNTGLKQHLGSYKNGRSVHLMSRRTRDNPVDSRPDLGSPDFAVWVDEHTGEALALEHPAGVLLEDGVNPGGNAVFTSNAAANEEGRIWSVFGARANELPFDLARSSELFDPSQSDVVLDNFETFERSTSPTLSVVDQTGLLTYRYLHSTRPDGAVLFQRYDLSSSTPQLVKQESIGRASFVQGRGDITIEQVWSRWDPRRGALAVTWHWFERFQENDQLIKLFGSNPFLYTDDLGETWSLADGSPATLPLTYATQDSTISPYDHLAAGETMGWLTRDVGFGPKGTPWMAAPVGEDGREMRFFVWNESRWDNRMLTPRLDLGDPMACGTVRDYVVCAYSEAATPGTLLVRVSLDEGLTWSEPVTVDSVGSAPDGSLQRINWVSYAQPADRYLDNSGRFFFSYYKTSDGGDGRNFKNNVRWVRLQVGPKADFSADQRVDESDKTAFETAFYSGDSLADFNDNGVVDGDDLAAFNAAWEEEREADLPTPPAAPSNLTATALSSTQIQLTWQDNSTDETLFRIKRATGRYPSPFERLADVGADVVTFVDNTVESGTFYRYRVIAINPAGRSASSNTARIMMP</sequence>
<keyword evidence="3" id="KW-1185">Reference proteome</keyword>
<dbReference type="Proteomes" id="UP000005459">
    <property type="component" value="Unassembled WGS sequence"/>
</dbReference>